<dbReference type="HOGENOM" id="CLU_773179_0_0_9"/>
<dbReference type="Proteomes" id="UP000003340">
    <property type="component" value="Unassembled WGS sequence"/>
</dbReference>
<evidence type="ECO:0000313" key="2">
    <source>
        <dbReference type="Proteomes" id="UP000003340"/>
    </source>
</evidence>
<keyword evidence="2" id="KW-1185">Reference proteome</keyword>
<dbReference type="EMBL" id="ACEC01000066">
    <property type="protein sequence ID" value="EEG30316.1"/>
    <property type="molecule type" value="Genomic_DNA"/>
</dbReference>
<evidence type="ECO:0008006" key="3">
    <source>
        <dbReference type="Google" id="ProtNLM"/>
    </source>
</evidence>
<reference evidence="1 2" key="2">
    <citation type="submission" date="2009-02" db="EMBL/GenBank/DDBJ databases">
        <title>Draft genome sequence of Clostridium methylpentosum (DSM 5476).</title>
        <authorList>
            <person name="Sudarsanam P."/>
            <person name="Ley R."/>
            <person name="Guruge J."/>
            <person name="Turnbaugh P.J."/>
            <person name="Mahowald M."/>
            <person name="Liep D."/>
            <person name="Gordon J."/>
        </authorList>
    </citation>
    <scope>NUCLEOTIDE SEQUENCE [LARGE SCALE GENOMIC DNA]</scope>
    <source>
        <strain evidence="1 2">DSM 5476</strain>
    </source>
</reference>
<proteinExistence type="predicted"/>
<sequence length="341" mass="39397">MKKRKTIIIICIAVALTSSCLSIYLSQHKRLTDIGDIIMEQNEGYDLNIKTDILSLNSKFKLESMKYDSQEVFKYVTFDPNSNRMIGIYKKDQFQPQTIVYLVKENNRLRVEELIYTNNSDDLISSPKSVPDSEKISFRQNNCYYIYDPTKNTTEKLDLLNAHNVVWLDSDTVIYTSIRFPRIERVEIRKYCVSTKEDQLYIEGGYGSSLSYNRRFLAYGMSDDPTAILIRDLQTDEIKSFPVAPATYLDSSKYTAFTNKFNDYQYVNIGDARGLLASDFPILAVLLGDEDIYDGCFFQPSSDGTALLYASEKENLKCYYFEENSPRNISKFKPTSFSWKT</sequence>
<dbReference type="eggNOG" id="ENOG502ZUDD">
    <property type="taxonomic scope" value="Bacteria"/>
</dbReference>
<protein>
    <recommendedName>
        <fullName evidence="3">Lipoprotein</fullName>
    </recommendedName>
</protein>
<evidence type="ECO:0000313" key="1">
    <source>
        <dbReference type="EMBL" id="EEG30316.1"/>
    </source>
</evidence>
<accession>C0EDW8</accession>
<reference evidence="1 2" key="1">
    <citation type="submission" date="2009-01" db="EMBL/GenBank/DDBJ databases">
        <authorList>
            <person name="Fulton L."/>
            <person name="Clifton S."/>
            <person name="Fulton B."/>
            <person name="Xu J."/>
            <person name="Minx P."/>
            <person name="Pepin K.H."/>
            <person name="Johnson M."/>
            <person name="Bhonagiri V."/>
            <person name="Nash W.E."/>
            <person name="Mardis E.R."/>
            <person name="Wilson R.K."/>
        </authorList>
    </citation>
    <scope>NUCLEOTIDE SEQUENCE [LARGE SCALE GENOMIC DNA]</scope>
    <source>
        <strain evidence="1 2">DSM 5476</strain>
    </source>
</reference>
<gene>
    <name evidence="1" type="ORF">CLOSTMETH_02047</name>
</gene>
<comment type="caution">
    <text evidence="1">The sequence shown here is derived from an EMBL/GenBank/DDBJ whole genome shotgun (WGS) entry which is preliminary data.</text>
</comment>
<name>C0EDW8_9FIRM</name>
<dbReference type="AlphaFoldDB" id="C0EDW8"/>
<organism evidence="1 2">
    <name type="scientific">[Clostridium] methylpentosum DSM 5476</name>
    <dbReference type="NCBI Taxonomy" id="537013"/>
    <lineage>
        <taxon>Bacteria</taxon>
        <taxon>Bacillati</taxon>
        <taxon>Bacillota</taxon>
        <taxon>Clostridia</taxon>
        <taxon>Eubacteriales</taxon>
        <taxon>Oscillospiraceae</taxon>
        <taxon>Oscillospiraceae incertae sedis</taxon>
    </lineage>
</organism>
<dbReference type="SUPFAM" id="SSF82171">
    <property type="entry name" value="DPP6 N-terminal domain-like"/>
    <property type="match status" value="1"/>
</dbReference>
<dbReference type="PROSITE" id="PS51257">
    <property type="entry name" value="PROKAR_LIPOPROTEIN"/>
    <property type="match status" value="1"/>
</dbReference>